<feature type="domain" description="Mce/MlaD" evidence="2">
    <location>
        <begin position="36"/>
        <end position="122"/>
    </location>
</feature>
<dbReference type="PANTHER" id="PTHR33371">
    <property type="entry name" value="INTERMEMBRANE PHOSPHOLIPID TRANSPORT SYSTEM BINDING PROTEIN MLAD-RELATED"/>
    <property type="match status" value="1"/>
</dbReference>
<dbReference type="EMBL" id="RAVZ01000166">
    <property type="protein sequence ID" value="RKG84013.1"/>
    <property type="molecule type" value="Genomic_DNA"/>
</dbReference>
<name>A0A3A8J386_9BACT</name>
<sequence>MDEQRLELKVGALVLATVVGVLVLLWLMGELTLGRGSKLEVDFAHTGNVVQGAPVKLGGVQVGKVDAINLLPARRDAKGIPLPVRMDLSVEASARGALRKDARVTVGTVGLLGEPYLELNPGNAEAPLPESEALRGVDAPRLDLLSEQLSKFVTLLSEMLERDPEAVTGLAANVSRLAKTLDEVLTENKGDVKVLASELAAASKDLRQLSQLAKESLQPGGKGARLLDDASAVAAVMRKDLPGLTKSAGTTLEGLAAVTGPLTAEDGQQVKVAIQRFTAAAGQLEQIAAKADRVLGRLDAGEGTGGALLKDPALYDELKTLVTDLRKHPWKVLWKD</sequence>
<dbReference type="InterPro" id="IPR052336">
    <property type="entry name" value="MlaD_Phospholipid_Transporter"/>
</dbReference>
<dbReference type="AlphaFoldDB" id="A0A3A8J386"/>
<evidence type="ECO:0000259" key="2">
    <source>
        <dbReference type="Pfam" id="PF02470"/>
    </source>
</evidence>
<feature type="transmembrane region" description="Helical" evidence="1">
    <location>
        <begin position="12"/>
        <end position="29"/>
    </location>
</feature>
<dbReference type="InterPro" id="IPR003399">
    <property type="entry name" value="Mce/MlaD"/>
</dbReference>
<gene>
    <name evidence="3" type="ORF">D7V88_22885</name>
</gene>
<organism evidence="3 4">
    <name type="scientific">Corallococcus terminator</name>
    <dbReference type="NCBI Taxonomy" id="2316733"/>
    <lineage>
        <taxon>Bacteria</taxon>
        <taxon>Pseudomonadati</taxon>
        <taxon>Myxococcota</taxon>
        <taxon>Myxococcia</taxon>
        <taxon>Myxococcales</taxon>
        <taxon>Cystobacterineae</taxon>
        <taxon>Myxococcaceae</taxon>
        <taxon>Corallococcus</taxon>
    </lineage>
</organism>
<keyword evidence="4" id="KW-1185">Reference proteome</keyword>
<proteinExistence type="predicted"/>
<comment type="caution">
    <text evidence="3">The sequence shown here is derived from an EMBL/GenBank/DDBJ whole genome shotgun (WGS) entry which is preliminary data.</text>
</comment>
<dbReference type="Proteomes" id="UP000268094">
    <property type="component" value="Unassembled WGS sequence"/>
</dbReference>
<reference evidence="4" key="1">
    <citation type="submission" date="2018-09" db="EMBL/GenBank/DDBJ databases">
        <authorList>
            <person name="Livingstone P.G."/>
            <person name="Whitworth D.E."/>
        </authorList>
    </citation>
    <scope>NUCLEOTIDE SEQUENCE [LARGE SCALE GENOMIC DNA]</scope>
    <source>
        <strain evidence="4">CA054A</strain>
    </source>
</reference>
<protein>
    <submittedName>
        <fullName evidence="3">MCE family protein</fullName>
    </submittedName>
</protein>
<evidence type="ECO:0000256" key="1">
    <source>
        <dbReference type="SAM" id="Phobius"/>
    </source>
</evidence>
<accession>A0A3A8J386</accession>
<dbReference type="Pfam" id="PF02470">
    <property type="entry name" value="MlaD"/>
    <property type="match status" value="1"/>
</dbReference>
<evidence type="ECO:0000313" key="3">
    <source>
        <dbReference type="EMBL" id="RKG84013.1"/>
    </source>
</evidence>
<keyword evidence="1" id="KW-1133">Transmembrane helix</keyword>
<keyword evidence="1" id="KW-0812">Transmembrane</keyword>
<keyword evidence="1" id="KW-0472">Membrane</keyword>
<dbReference type="RefSeq" id="WP_120542775.1">
    <property type="nucleotide sequence ID" value="NZ_RAVZ01000166.1"/>
</dbReference>
<evidence type="ECO:0000313" key="4">
    <source>
        <dbReference type="Proteomes" id="UP000268094"/>
    </source>
</evidence>
<dbReference type="PANTHER" id="PTHR33371:SF4">
    <property type="entry name" value="INTERMEMBRANE PHOSPHOLIPID TRANSPORT SYSTEM BINDING PROTEIN MLAD"/>
    <property type="match status" value="1"/>
</dbReference>
<dbReference type="OrthoDB" id="5294672at2"/>